<feature type="domain" description="C2H2-type" evidence="2">
    <location>
        <begin position="654"/>
        <end position="676"/>
    </location>
</feature>
<sequence>MPFMDHWQAAPSLADLDAPRVLRSPIDPITEPTGNPLLSSEIFSPIPSSFQYYPSTPNCQASLTSGIAGLQKIPDAKFSFQGLVPPPQTFPSPPPPLVTNTTTMGEPAPPANNFGLNADQFQTFCNLILQNQPQNNQASWKENTMIFFWPDMPPTYGSGKRIIINGKAYTRDSDTFCGEIISNGQRFGHAVVARNLPSKLVGCATTWFSDVLSPIEQQALLYEVEPLPMEGHFVLPCPRWRMALKAAFPPNHKSPLAALMANPFTIERLKAGESIHTWAMDQLARCRDAGILDDNARCTTVFACLDESLQDVLPDPDNKTVNQWIAAITTKADTYRARLTKEHSLVPGVTQVTTTTRSVPPVAGPQAAGPQGIFAQPPNSFQPPPTTASHLPQYPPAQAMYLPQQQTAPSYQQQQPGQVPLVQQQALDAQYRPEAQPPQQFFQHQAYLPQPPTGQQVQQYPQQTAAYLPNPYAYPPPQFTAQPEQQPPQAFGANRFGGNNGTYNQGYGQNNFGRAAFQTYGPNNPRPLPAGARPCRFCSGQHRDHDCPQRTNEISDCGICGGRHYTIVCIRAREAANANNGQGTGNYNNGQGSSNQGAFNMRLAPQSQPQRQLPASGTNLTPLHMGLGDQLPSATPTVVTVETSTPESDDEYKCCECATIFAAKNEMYRHAQYTGHQLGGISLLTTPAVPSPVNGFFVEACQVPFGSRNALFSHLRGSPSHVRLGDTVAIQALATAQ</sequence>
<evidence type="ECO:0000313" key="4">
    <source>
        <dbReference type="Proteomes" id="UP000275078"/>
    </source>
</evidence>
<evidence type="ECO:0000256" key="1">
    <source>
        <dbReference type="SAM" id="MobiDB-lite"/>
    </source>
</evidence>
<accession>A0A3N4HPR5</accession>
<feature type="non-terminal residue" evidence="3">
    <location>
        <position position="737"/>
    </location>
</feature>
<dbReference type="EMBL" id="ML119756">
    <property type="protein sequence ID" value="RPA75805.1"/>
    <property type="molecule type" value="Genomic_DNA"/>
</dbReference>
<evidence type="ECO:0000313" key="3">
    <source>
        <dbReference type="EMBL" id="RPA75805.1"/>
    </source>
</evidence>
<name>A0A3N4HPR5_ASCIM</name>
<feature type="compositionally biased region" description="Low complexity" evidence="1">
    <location>
        <begin position="490"/>
        <end position="505"/>
    </location>
</feature>
<organism evidence="3 4">
    <name type="scientific">Ascobolus immersus RN42</name>
    <dbReference type="NCBI Taxonomy" id="1160509"/>
    <lineage>
        <taxon>Eukaryota</taxon>
        <taxon>Fungi</taxon>
        <taxon>Dikarya</taxon>
        <taxon>Ascomycota</taxon>
        <taxon>Pezizomycotina</taxon>
        <taxon>Pezizomycetes</taxon>
        <taxon>Pezizales</taxon>
        <taxon>Ascobolaceae</taxon>
        <taxon>Ascobolus</taxon>
    </lineage>
</organism>
<keyword evidence="4" id="KW-1185">Reference proteome</keyword>
<proteinExistence type="predicted"/>
<dbReference type="InterPro" id="IPR013087">
    <property type="entry name" value="Znf_C2H2_type"/>
</dbReference>
<dbReference type="Proteomes" id="UP000275078">
    <property type="component" value="Unassembled WGS sequence"/>
</dbReference>
<gene>
    <name evidence="3" type="ORF">BJ508DRAFT_331710</name>
</gene>
<protein>
    <recommendedName>
        <fullName evidence="2">C2H2-type domain-containing protein</fullName>
    </recommendedName>
</protein>
<dbReference type="PROSITE" id="PS00028">
    <property type="entry name" value="ZINC_FINGER_C2H2_1"/>
    <property type="match status" value="1"/>
</dbReference>
<evidence type="ECO:0000259" key="2">
    <source>
        <dbReference type="PROSITE" id="PS00028"/>
    </source>
</evidence>
<dbReference type="STRING" id="1160509.A0A3N4HPR5"/>
<reference evidence="3 4" key="1">
    <citation type="journal article" date="2018" name="Nat. Ecol. Evol.">
        <title>Pezizomycetes genomes reveal the molecular basis of ectomycorrhizal truffle lifestyle.</title>
        <authorList>
            <person name="Murat C."/>
            <person name="Payen T."/>
            <person name="Noel B."/>
            <person name="Kuo A."/>
            <person name="Morin E."/>
            <person name="Chen J."/>
            <person name="Kohler A."/>
            <person name="Krizsan K."/>
            <person name="Balestrini R."/>
            <person name="Da Silva C."/>
            <person name="Montanini B."/>
            <person name="Hainaut M."/>
            <person name="Levati E."/>
            <person name="Barry K.W."/>
            <person name="Belfiori B."/>
            <person name="Cichocki N."/>
            <person name="Clum A."/>
            <person name="Dockter R.B."/>
            <person name="Fauchery L."/>
            <person name="Guy J."/>
            <person name="Iotti M."/>
            <person name="Le Tacon F."/>
            <person name="Lindquist E.A."/>
            <person name="Lipzen A."/>
            <person name="Malagnac F."/>
            <person name="Mello A."/>
            <person name="Molinier V."/>
            <person name="Miyauchi S."/>
            <person name="Poulain J."/>
            <person name="Riccioni C."/>
            <person name="Rubini A."/>
            <person name="Sitrit Y."/>
            <person name="Splivallo R."/>
            <person name="Traeger S."/>
            <person name="Wang M."/>
            <person name="Zifcakova L."/>
            <person name="Wipf D."/>
            <person name="Zambonelli A."/>
            <person name="Paolocci F."/>
            <person name="Nowrousian M."/>
            <person name="Ottonello S."/>
            <person name="Baldrian P."/>
            <person name="Spatafora J.W."/>
            <person name="Henrissat B."/>
            <person name="Nagy L.G."/>
            <person name="Aury J.M."/>
            <person name="Wincker P."/>
            <person name="Grigoriev I.V."/>
            <person name="Bonfante P."/>
            <person name="Martin F.M."/>
        </authorList>
    </citation>
    <scope>NUCLEOTIDE SEQUENCE [LARGE SCALE GENOMIC DNA]</scope>
    <source>
        <strain evidence="3 4">RN42</strain>
    </source>
</reference>
<dbReference type="AlphaFoldDB" id="A0A3N4HPR5"/>
<feature type="region of interest" description="Disordered" evidence="1">
    <location>
        <begin position="375"/>
        <end position="394"/>
    </location>
</feature>
<feature type="region of interest" description="Disordered" evidence="1">
    <location>
        <begin position="481"/>
        <end position="505"/>
    </location>
</feature>